<protein>
    <recommendedName>
        <fullName evidence="1">Tox-PL domain-containing protein</fullName>
    </recommendedName>
</protein>
<keyword evidence="3" id="KW-1185">Reference proteome</keyword>
<reference evidence="2 3" key="1">
    <citation type="journal article" date="2018" name="Int. J. Syst. Evol. Microbiol.">
        <title>Pseudooceanicola lipolyticus sp. nov., a marine alphaproteobacterium, reclassification of Oceanicola flagellatus as Pseudooceanicola flagellatus comb. nov. and emended description of the genus Pseudooceanicola.</title>
        <authorList>
            <person name="Huang M.-M."/>
            <person name="Guo L.-L."/>
            <person name="Wu Y.-H."/>
            <person name="Lai Q.-L."/>
            <person name="Shao Z.-Z."/>
            <person name="Wang C.-S."/>
            <person name="Wu M."/>
            <person name="Xu X.-W."/>
        </authorList>
    </citation>
    <scope>NUCLEOTIDE SEQUENCE [LARGE SCALE GENOMIC DNA]</scope>
    <source>
        <strain evidence="2 3">Ar-45</strain>
    </source>
</reference>
<dbReference type="Proteomes" id="UP000231702">
    <property type="component" value="Unassembled WGS sequence"/>
</dbReference>
<feature type="domain" description="Tox-PL" evidence="1">
    <location>
        <begin position="3"/>
        <end position="87"/>
    </location>
</feature>
<proteinExistence type="predicted"/>
<name>A0ABX4MKF8_9RHOB</name>
<evidence type="ECO:0000313" key="2">
    <source>
        <dbReference type="EMBL" id="PJE27371.1"/>
    </source>
</evidence>
<sequence length="105" mass="10801">MATDNTLGGFPTSALPGDPTSVRVLEEHFGASFRSVAGPQNISDIMAGAGDGARGIVFGSRGPDQVGHVFNVVNQGGTIRFLDGQTGGAANLNGGYQQFFFLPTN</sequence>
<evidence type="ECO:0000313" key="3">
    <source>
        <dbReference type="Proteomes" id="UP000231702"/>
    </source>
</evidence>
<organism evidence="2 3">
    <name type="scientific">Pseudooceanicola antarcticus</name>
    <dbReference type="NCBI Taxonomy" id="1247613"/>
    <lineage>
        <taxon>Bacteria</taxon>
        <taxon>Pseudomonadati</taxon>
        <taxon>Pseudomonadota</taxon>
        <taxon>Alphaproteobacteria</taxon>
        <taxon>Rhodobacterales</taxon>
        <taxon>Paracoccaceae</taxon>
        <taxon>Pseudooceanicola</taxon>
    </lineage>
</organism>
<dbReference type="InterPro" id="IPR028908">
    <property type="entry name" value="Tox-PL_dom"/>
</dbReference>
<dbReference type="Pfam" id="PF15644">
    <property type="entry name" value="Gln_amidase"/>
    <property type="match status" value="1"/>
</dbReference>
<comment type="caution">
    <text evidence="2">The sequence shown here is derived from an EMBL/GenBank/DDBJ whole genome shotgun (WGS) entry which is preliminary data.</text>
</comment>
<accession>A0ABX4MKF8</accession>
<dbReference type="EMBL" id="PGTD01000017">
    <property type="protein sequence ID" value="PJE27371.1"/>
    <property type="molecule type" value="Genomic_DNA"/>
</dbReference>
<evidence type="ECO:0000259" key="1">
    <source>
        <dbReference type="Pfam" id="PF15644"/>
    </source>
</evidence>
<gene>
    <name evidence="2" type="ORF">CVM39_12300</name>
</gene>